<dbReference type="GeneID" id="93076932"/>
<evidence type="ECO:0000313" key="19">
    <source>
        <dbReference type="Proteomes" id="UP000011820"/>
    </source>
</evidence>
<evidence type="ECO:0000256" key="1">
    <source>
        <dbReference type="ARBA" id="ARBA00001668"/>
    </source>
</evidence>
<evidence type="ECO:0000256" key="5">
    <source>
        <dbReference type="ARBA" id="ARBA00022763"/>
    </source>
</evidence>
<dbReference type="EC" id="4.2.99.18" evidence="15"/>
<feature type="binding site" evidence="15">
    <location>
        <position position="120"/>
    </location>
    <ligand>
        <name>DNA</name>
        <dbReference type="ChEBI" id="CHEBI:16991"/>
    </ligand>
</feature>
<dbReference type="SUPFAM" id="SSF57716">
    <property type="entry name" value="Glucocorticoid receptor-like (DNA-binding domain)"/>
    <property type="match status" value="1"/>
</dbReference>
<evidence type="ECO:0000256" key="12">
    <source>
        <dbReference type="ARBA" id="ARBA00023268"/>
    </source>
</evidence>
<keyword evidence="4 15" id="KW-0479">Metal-binding</keyword>
<dbReference type="Pfam" id="PF06827">
    <property type="entry name" value="zf-FPG_IleRS"/>
    <property type="match status" value="1"/>
</dbReference>
<dbReference type="PROSITE" id="PS51066">
    <property type="entry name" value="ZF_FPG_2"/>
    <property type="match status" value="1"/>
</dbReference>
<keyword evidence="6 15" id="KW-0863">Zinc-finger</keyword>
<dbReference type="InterPro" id="IPR015887">
    <property type="entry name" value="DNA_glyclase_Znf_dom_DNA_BS"/>
</dbReference>
<feature type="active site" description="Proton donor" evidence="15">
    <location>
        <position position="3"/>
    </location>
</feature>
<comment type="similarity">
    <text evidence="2 15">Belongs to the FPG family.</text>
</comment>
<dbReference type="Gene3D" id="3.20.190.10">
    <property type="entry name" value="MutM-like, N-terminal"/>
    <property type="match status" value="1"/>
</dbReference>
<dbReference type="HAMAP" id="MF_00103">
    <property type="entry name" value="Fapy_DNA_glycosyl"/>
    <property type="match status" value="1"/>
</dbReference>
<dbReference type="SUPFAM" id="SSF46946">
    <property type="entry name" value="S13-like H2TH domain"/>
    <property type="match status" value="1"/>
</dbReference>
<keyword evidence="10 15" id="KW-0234">DNA repair</keyword>
<keyword evidence="5 15" id="KW-0227">DNA damage</keyword>
<evidence type="ECO:0000256" key="7">
    <source>
        <dbReference type="ARBA" id="ARBA00022801"/>
    </source>
</evidence>
<dbReference type="InterPro" id="IPR010979">
    <property type="entry name" value="Ribosomal_uS13-like_H2TH"/>
</dbReference>
<keyword evidence="11 15" id="KW-0456">Lyase</keyword>
<keyword evidence="19" id="KW-1185">Reference proteome</keyword>
<dbReference type="CDD" id="cd08966">
    <property type="entry name" value="EcFpg-like_N"/>
    <property type="match status" value="1"/>
</dbReference>
<comment type="subunit">
    <text evidence="3 15">Monomer.</text>
</comment>
<dbReference type="NCBIfam" id="TIGR00577">
    <property type="entry name" value="fpg"/>
    <property type="match status" value="1"/>
</dbReference>
<evidence type="ECO:0000256" key="10">
    <source>
        <dbReference type="ARBA" id="ARBA00023204"/>
    </source>
</evidence>
<keyword evidence="7 15" id="KW-0378">Hydrolase</keyword>
<evidence type="ECO:0000256" key="11">
    <source>
        <dbReference type="ARBA" id="ARBA00023239"/>
    </source>
</evidence>
<name>A0ABN4B0Y9_LIBAS</name>
<evidence type="ECO:0000256" key="8">
    <source>
        <dbReference type="ARBA" id="ARBA00022833"/>
    </source>
</evidence>
<dbReference type="InterPro" id="IPR015886">
    <property type="entry name" value="H2TH_FPG"/>
</dbReference>
<dbReference type="EMBL" id="CP004005">
    <property type="protein sequence ID" value="AGH16937.1"/>
    <property type="molecule type" value="Genomic_DNA"/>
</dbReference>
<evidence type="ECO:0000259" key="17">
    <source>
        <dbReference type="PROSITE" id="PS51068"/>
    </source>
</evidence>
<dbReference type="InterPro" id="IPR010663">
    <property type="entry name" value="Znf_FPG/IleRS"/>
</dbReference>
<comment type="cofactor">
    <cofactor evidence="15">
        <name>Zn(2+)</name>
        <dbReference type="ChEBI" id="CHEBI:29105"/>
    </cofactor>
    <text evidence="15">Binds 1 zinc ion per subunit.</text>
</comment>
<evidence type="ECO:0000313" key="18">
    <source>
        <dbReference type="EMBL" id="AGH16937.1"/>
    </source>
</evidence>
<dbReference type="Pfam" id="PF06831">
    <property type="entry name" value="H2TH"/>
    <property type="match status" value="1"/>
</dbReference>
<feature type="binding site" evidence="15">
    <location>
        <position position="96"/>
    </location>
    <ligand>
        <name>DNA</name>
        <dbReference type="ChEBI" id="CHEBI:16991"/>
    </ligand>
</feature>
<keyword evidence="8 15" id="KW-0862">Zinc</keyword>
<evidence type="ECO:0000256" key="3">
    <source>
        <dbReference type="ARBA" id="ARBA00011245"/>
    </source>
</evidence>
<dbReference type="PROSITE" id="PS01242">
    <property type="entry name" value="ZF_FPG_1"/>
    <property type="match status" value="1"/>
</dbReference>
<dbReference type="Gene3D" id="1.10.8.50">
    <property type="match status" value="1"/>
</dbReference>
<evidence type="ECO:0000256" key="13">
    <source>
        <dbReference type="ARBA" id="ARBA00023295"/>
    </source>
</evidence>
<feature type="active site" description="Proton donor; for beta-elimination activity" evidence="15">
    <location>
        <position position="58"/>
    </location>
</feature>
<proteinExistence type="inferred from homology"/>
<gene>
    <name evidence="15" type="primary">mutM</name>
    <name evidence="15" type="synonym">fpg</name>
    <name evidence="18" type="ORF">WSI_02835</name>
</gene>
<dbReference type="InterPro" id="IPR035937">
    <property type="entry name" value="FPG_N"/>
</dbReference>
<feature type="active site" description="Schiff-base intermediate with DNA" evidence="15">
    <location>
        <position position="2"/>
    </location>
</feature>
<feature type="domain" description="Formamidopyrimidine-DNA glycosylase catalytic" evidence="17">
    <location>
        <begin position="2"/>
        <end position="123"/>
    </location>
</feature>
<evidence type="ECO:0000256" key="4">
    <source>
        <dbReference type="ARBA" id="ARBA00022723"/>
    </source>
</evidence>
<feature type="active site" description="Proton donor; for delta-elimination activity" evidence="15">
    <location>
        <position position="279"/>
    </location>
</feature>
<keyword evidence="12 15" id="KW-0511">Multifunctional enzyme</keyword>
<evidence type="ECO:0000259" key="16">
    <source>
        <dbReference type="PROSITE" id="PS51066"/>
    </source>
</evidence>
<evidence type="ECO:0000256" key="14">
    <source>
        <dbReference type="ARBA" id="ARBA00044632"/>
    </source>
</evidence>
<dbReference type="PANTHER" id="PTHR22993:SF9">
    <property type="entry name" value="FORMAMIDOPYRIMIDINE-DNA GLYCOSYLASE"/>
    <property type="match status" value="1"/>
</dbReference>
<dbReference type="SUPFAM" id="SSF81624">
    <property type="entry name" value="N-terminal domain of MutM-like DNA repair proteins"/>
    <property type="match status" value="1"/>
</dbReference>
<evidence type="ECO:0000256" key="9">
    <source>
        <dbReference type="ARBA" id="ARBA00023125"/>
    </source>
</evidence>
<sequence length="289" mass="32993">MPELPEVEIIRRNLMMVMKNMTVTDICLHRKNLRFDFPHHFSAATRGKKIIDVSRRAKYLLIELEGNLSIIVHLGMSGSFIIEHTSCAKPIKNPQHNHVTISLTNNTNTKKYRVIYNDPRRFGFMDLVETSLKYQYPPLRTLGPEPADNSFNAIYLTHQFHKKNSNLKNALLNQKIVAGIGNIYVCEALWRAKLSPIRKTRSLIQNNGTPKDILYKLIQEIQKVLIDAIDAGGSSLRDYVHIDGSIGYFQNAFSVYGKTGEPCLSNCGQMIRRIVQAGRSTFYCTYCQK</sequence>
<dbReference type="InterPro" id="IPR000214">
    <property type="entry name" value="Znf_DNA_glyclase/AP_lyase"/>
</dbReference>
<keyword evidence="13 15" id="KW-0326">Glycosidase</keyword>
<dbReference type="NCBIfam" id="NF002211">
    <property type="entry name" value="PRK01103.1"/>
    <property type="match status" value="1"/>
</dbReference>
<organism evidence="18 19">
    <name type="scientific">Candidatus Liberibacter asiaticus str. gxpsy</name>
    <dbReference type="NCBI Taxonomy" id="1174529"/>
    <lineage>
        <taxon>Bacteria</taxon>
        <taxon>Pseudomonadati</taxon>
        <taxon>Pseudomonadota</taxon>
        <taxon>Alphaproteobacteria</taxon>
        <taxon>Hyphomicrobiales</taxon>
        <taxon>Rhizobiaceae</taxon>
        <taxon>Liberibacter</taxon>
    </lineage>
</organism>
<dbReference type="SMART" id="SM00898">
    <property type="entry name" value="Fapy_DNA_glyco"/>
    <property type="match status" value="1"/>
</dbReference>
<comment type="catalytic activity">
    <reaction evidence="1 15">
        <text>Hydrolysis of DNA containing ring-opened 7-methylguanine residues, releasing 2,6-diamino-4-hydroxy-5-(N-methyl)formamidopyrimidine.</text>
        <dbReference type="EC" id="3.2.2.23"/>
    </reaction>
</comment>
<evidence type="ECO:0000256" key="6">
    <source>
        <dbReference type="ARBA" id="ARBA00022771"/>
    </source>
</evidence>
<evidence type="ECO:0000256" key="2">
    <source>
        <dbReference type="ARBA" id="ARBA00009409"/>
    </source>
</evidence>
<comment type="catalytic activity">
    <reaction evidence="14 15">
        <text>2'-deoxyribonucleotide-(2'-deoxyribose 5'-phosphate)-2'-deoxyribonucleotide-DNA = a 3'-end 2'-deoxyribonucleotide-(2,3-dehydro-2,3-deoxyribose 5'-phosphate)-DNA + a 5'-end 5'-phospho-2'-deoxyribonucleoside-DNA + H(+)</text>
        <dbReference type="Rhea" id="RHEA:66592"/>
        <dbReference type="Rhea" id="RHEA-COMP:13180"/>
        <dbReference type="Rhea" id="RHEA-COMP:16897"/>
        <dbReference type="Rhea" id="RHEA-COMP:17067"/>
        <dbReference type="ChEBI" id="CHEBI:15378"/>
        <dbReference type="ChEBI" id="CHEBI:136412"/>
        <dbReference type="ChEBI" id="CHEBI:157695"/>
        <dbReference type="ChEBI" id="CHEBI:167181"/>
        <dbReference type="EC" id="4.2.99.18"/>
    </reaction>
</comment>
<dbReference type="PROSITE" id="PS51068">
    <property type="entry name" value="FPG_CAT"/>
    <property type="match status" value="1"/>
</dbReference>
<dbReference type="InterPro" id="IPR012319">
    <property type="entry name" value="FPG_cat"/>
</dbReference>
<protein>
    <recommendedName>
        <fullName evidence="15">Formamidopyrimidine-DNA glycosylase</fullName>
        <shortName evidence="15">Fapy-DNA glycosylase</shortName>
        <ecNumber evidence="15">3.2.2.23</ecNumber>
    </recommendedName>
    <alternativeName>
        <fullName evidence="15">DNA-(apurinic or apyrimidinic site) lyase MutM</fullName>
        <shortName evidence="15">AP lyase MutM</shortName>
        <ecNumber evidence="15">4.2.99.18</ecNumber>
    </alternativeName>
</protein>
<dbReference type="InterPro" id="IPR020629">
    <property type="entry name" value="FPG_Glyclase"/>
</dbReference>
<feature type="domain" description="FPG-type" evidence="16">
    <location>
        <begin position="254"/>
        <end position="289"/>
    </location>
</feature>
<dbReference type="RefSeq" id="WP_015452534.1">
    <property type="nucleotide sequence ID" value="NC_020549.1"/>
</dbReference>
<comment type="function">
    <text evidence="15">Involved in base excision repair of DNA damaged by oxidation or by mutagenic agents. Acts as DNA glycosylase that recognizes and removes damaged bases. Has a preference for oxidized purines, such as 7,8-dihydro-8-oxoguanine (8-oxoG). Has AP (apurinic/apyrimidinic) lyase activity and introduces nicks in the DNA strand. Cleaves the DNA backbone by beta-delta elimination to generate a single-strand break at the site of the removed base with both 3'- and 5'-phosphates.</text>
</comment>
<accession>A0ABN4B0Y9</accession>
<dbReference type="SMART" id="SM01232">
    <property type="entry name" value="H2TH"/>
    <property type="match status" value="1"/>
</dbReference>
<reference evidence="18 19" key="1">
    <citation type="journal article" date="2013" name="Genome Announc.">
        <title>Complete Genome Sequence of a Chinese Strain of 'Candidatus Liberibacter asiaticus'.</title>
        <authorList>
            <person name="Lin H."/>
            <person name="Han C.S."/>
            <person name="Liu B."/>
            <person name="Lou B."/>
            <person name="Bai X."/>
            <person name="Deng C."/>
            <person name="Civerolo E.L."/>
            <person name="Gupta G."/>
        </authorList>
    </citation>
    <scope>NUCLEOTIDE SEQUENCE [LARGE SCALE GENOMIC DNA]</scope>
    <source>
        <strain evidence="19">gxpsy</strain>
    </source>
</reference>
<dbReference type="PANTHER" id="PTHR22993">
    <property type="entry name" value="FORMAMIDOPYRIMIDINE-DNA GLYCOSYLASE"/>
    <property type="match status" value="1"/>
</dbReference>
<feature type="binding site" evidence="15">
    <location>
        <position position="163"/>
    </location>
    <ligand>
        <name>DNA</name>
        <dbReference type="ChEBI" id="CHEBI:16991"/>
    </ligand>
</feature>
<keyword evidence="9 15" id="KW-0238">DNA-binding</keyword>
<evidence type="ECO:0000256" key="15">
    <source>
        <dbReference type="HAMAP-Rule" id="MF_00103"/>
    </source>
</evidence>
<dbReference type="Pfam" id="PF01149">
    <property type="entry name" value="Fapy_DNA_glyco"/>
    <property type="match status" value="1"/>
</dbReference>
<dbReference type="EC" id="3.2.2.23" evidence="15"/>
<dbReference type="Proteomes" id="UP000011820">
    <property type="component" value="Chromosome"/>
</dbReference>